<dbReference type="OrthoDB" id="5571399at2"/>
<dbReference type="RefSeq" id="WP_082887318.1">
    <property type="nucleotide sequence ID" value="NZ_FKBS01000017.1"/>
</dbReference>
<gene>
    <name evidence="4" type="primary">ycdT_3</name>
    <name evidence="4" type="ORF">SAMEA1982600_03117</name>
</gene>
<dbReference type="EMBL" id="FKBS01000017">
    <property type="protein sequence ID" value="SAI39752.1"/>
    <property type="molecule type" value="Genomic_DNA"/>
</dbReference>
<evidence type="ECO:0000313" key="4">
    <source>
        <dbReference type="EMBL" id="SAI39752.1"/>
    </source>
</evidence>
<dbReference type="GO" id="GO:0043709">
    <property type="term" value="P:cell adhesion involved in single-species biofilm formation"/>
    <property type="evidence" value="ECO:0007669"/>
    <property type="project" value="TreeGrafter"/>
</dbReference>
<dbReference type="PROSITE" id="PS50887">
    <property type="entry name" value="GGDEF"/>
    <property type="match status" value="1"/>
</dbReference>
<feature type="domain" description="GGDEF" evidence="3">
    <location>
        <begin position="1"/>
        <end position="95"/>
    </location>
</feature>
<dbReference type="Pfam" id="PF00990">
    <property type="entry name" value="GGDEF"/>
    <property type="match status" value="1"/>
</dbReference>
<dbReference type="GO" id="GO:0005886">
    <property type="term" value="C:plasma membrane"/>
    <property type="evidence" value="ECO:0007669"/>
    <property type="project" value="TreeGrafter"/>
</dbReference>
<evidence type="ECO:0000259" key="3">
    <source>
        <dbReference type="PROSITE" id="PS50887"/>
    </source>
</evidence>
<protein>
    <recommendedName>
        <fullName evidence="1">diguanylate cyclase</fullName>
        <ecNumber evidence="1">2.7.7.65</ecNumber>
    </recommendedName>
</protein>
<evidence type="ECO:0000256" key="1">
    <source>
        <dbReference type="ARBA" id="ARBA00012528"/>
    </source>
</evidence>
<dbReference type="Proteomes" id="UP000077037">
    <property type="component" value="Unassembled WGS sequence"/>
</dbReference>
<dbReference type="PANTHER" id="PTHR45138:SF9">
    <property type="entry name" value="DIGUANYLATE CYCLASE DGCM-RELATED"/>
    <property type="match status" value="1"/>
</dbReference>
<reference evidence="4 5" key="1">
    <citation type="submission" date="2016-03" db="EMBL/GenBank/DDBJ databases">
        <authorList>
            <consortium name="Pathogen Informatics"/>
        </authorList>
    </citation>
    <scope>NUCLEOTIDE SEQUENCE [LARGE SCALE GENOMIC DNA]</scope>
    <source>
        <strain evidence="4 5">NCTC13364</strain>
    </source>
</reference>
<organism evidence="4 5">
    <name type="scientific">Bordetella ansorpii</name>
    <dbReference type="NCBI Taxonomy" id="288768"/>
    <lineage>
        <taxon>Bacteria</taxon>
        <taxon>Pseudomonadati</taxon>
        <taxon>Pseudomonadota</taxon>
        <taxon>Betaproteobacteria</taxon>
        <taxon>Burkholderiales</taxon>
        <taxon>Alcaligenaceae</taxon>
        <taxon>Bordetella</taxon>
    </lineage>
</organism>
<name>A0A157Q1J4_9BORD</name>
<dbReference type="GO" id="GO:0052621">
    <property type="term" value="F:diguanylate cyclase activity"/>
    <property type="evidence" value="ECO:0007669"/>
    <property type="project" value="UniProtKB-EC"/>
</dbReference>
<dbReference type="InterPro" id="IPR050469">
    <property type="entry name" value="Diguanylate_Cyclase"/>
</dbReference>
<sequence>MTKAAIAELLPADGEIGHAVGDRALATFAAVLRTFLRNRDVIARLGGGEFVVLLTDASGDDAARIDPQRDASVQALRADADASMYGQKRLGKAGR</sequence>
<comment type="catalytic activity">
    <reaction evidence="2">
        <text>2 GTP = 3',3'-c-di-GMP + 2 diphosphate</text>
        <dbReference type="Rhea" id="RHEA:24898"/>
        <dbReference type="ChEBI" id="CHEBI:33019"/>
        <dbReference type="ChEBI" id="CHEBI:37565"/>
        <dbReference type="ChEBI" id="CHEBI:58805"/>
        <dbReference type="EC" id="2.7.7.65"/>
    </reaction>
</comment>
<dbReference type="NCBIfam" id="TIGR00254">
    <property type="entry name" value="GGDEF"/>
    <property type="match status" value="1"/>
</dbReference>
<dbReference type="EC" id="2.7.7.65" evidence="1"/>
<dbReference type="Gene3D" id="3.30.70.270">
    <property type="match status" value="1"/>
</dbReference>
<accession>A0A157Q1J4</accession>
<proteinExistence type="predicted"/>
<dbReference type="InterPro" id="IPR043128">
    <property type="entry name" value="Rev_trsase/Diguanyl_cyclase"/>
</dbReference>
<dbReference type="InterPro" id="IPR000160">
    <property type="entry name" value="GGDEF_dom"/>
</dbReference>
<evidence type="ECO:0000256" key="2">
    <source>
        <dbReference type="ARBA" id="ARBA00034247"/>
    </source>
</evidence>
<keyword evidence="4" id="KW-0548">Nucleotidyltransferase</keyword>
<dbReference type="PANTHER" id="PTHR45138">
    <property type="entry name" value="REGULATORY COMPONENTS OF SENSORY TRANSDUCTION SYSTEM"/>
    <property type="match status" value="1"/>
</dbReference>
<evidence type="ECO:0000313" key="5">
    <source>
        <dbReference type="Proteomes" id="UP000077037"/>
    </source>
</evidence>
<dbReference type="GO" id="GO:1902201">
    <property type="term" value="P:negative regulation of bacterial-type flagellum-dependent cell motility"/>
    <property type="evidence" value="ECO:0007669"/>
    <property type="project" value="TreeGrafter"/>
</dbReference>
<dbReference type="SUPFAM" id="SSF55073">
    <property type="entry name" value="Nucleotide cyclase"/>
    <property type="match status" value="1"/>
</dbReference>
<keyword evidence="4" id="KW-0808">Transferase</keyword>
<dbReference type="AlphaFoldDB" id="A0A157Q1J4"/>
<dbReference type="InterPro" id="IPR029787">
    <property type="entry name" value="Nucleotide_cyclase"/>
</dbReference>